<keyword evidence="3 5" id="KW-0808">Transferase</keyword>
<dbReference type="InterPro" id="IPR029063">
    <property type="entry name" value="SAM-dependent_MTases_sf"/>
</dbReference>
<dbReference type="SUPFAM" id="SSF53335">
    <property type="entry name" value="S-adenosyl-L-methionine-dependent methyltransferases"/>
    <property type="match status" value="1"/>
</dbReference>
<evidence type="ECO:0000256" key="3">
    <source>
        <dbReference type="ARBA" id="ARBA00022679"/>
    </source>
</evidence>
<sequence length="224" mass="25182">MVTWTGTPKAAGGSMIEPYYDHKGITIFHGDCREILPTLEADSVDLVLTDPPYNVGVEYGKETDDQRNDYRLWCASWFFYCRRLASTIALTPGIVNLVHWYLLDPPNWLLCWHKPAAMGRSPVGFCNWEPVCLWGSGHNSGVDVFTAPIVVRRDTGNHPCPKPISWAKNLIQLLSEDGCILDPFVGSGTTLRAAKDLGRRAIGIEIEERYCEIAAERLRQEVLF</sequence>
<comment type="similarity">
    <text evidence="1">Belongs to the N(4)/N(6)-methyltransferase family.</text>
</comment>
<dbReference type="AlphaFoldDB" id="A0A6M3IH58"/>
<proteinExistence type="inferred from homology"/>
<dbReference type="PANTHER" id="PTHR13370">
    <property type="entry name" value="RNA METHYLASE-RELATED"/>
    <property type="match status" value="1"/>
</dbReference>
<evidence type="ECO:0000313" key="5">
    <source>
        <dbReference type="EMBL" id="QJA56759.1"/>
    </source>
</evidence>
<feature type="domain" description="DNA methylase N-4/N-6" evidence="4">
    <location>
        <begin position="151"/>
        <end position="216"/>
    </location>
</feature>
<dbReference type="EMBL" id="MT141237">
    <property type="protein sequence ID" value="QJA56759.1"/>
    <property type="molecule type" value="Genomic_DNA"/>
</dbReference>
<dbReference type="Gene3D" id="3.40.50.150">
    <property type="entry name" value="Vaccinia Virus protein VP39"/>
    <property type="match status" value="1"/>
</dbReference>
<dbReference type="InterPro" id="IPR002052">
    <property type="entry name" value="DNA_methylase_N6_adenine_CS"/>
</dbReference>
<dbReference type="PANTHER" id="PTHR13370:SF3">
    <property type="entry name" value="TRNA (GUANINE(10)-N2)-METHYLTRANSFERASE HOMOLOG"/>
    <property type="match status" value="1"/>
</dbReference>
<evidence type="ECO:0000256" key="1">
    <source>
        <dbReference type="ARBA" id="ARBA00006594"/>
    </source>
</evidence>
<dbReference type="PROSITE" id="PS00092">
    <property type="entry name" value="N6_MTASE"/>
    <property type="match status" value="1"/>
</dbReference>
<gene>
    <name evidence="5" type="ORF">MM415B01796_0015</name>
</gene>
<evidence type="ECO:0000256" key="2">
    <source>
        <dbReference type="ARBA" id="ARBA00022603"/>
    </source>
</evidence>
<dbReference type="PRINTS" id="PR00508">
    <property type="entry name" value="S21N4MTFRASE"/>
</dbReference>
<dbReference type="GO" id="GO:0008170">
    <property type="term" value="F:N-methyltransferase activity"/>
    <property type="evidence" value="ECO:0007669"/>
    <property type="project" value="InterPro"/>
</dbReference>
<accession>A0A6M3IH58</accession>
<dbReference type="GO" id="GO:0003677">
    <property type="term" value="F:DNA binding"/>
    <property type="evidence" value="ECO:0007669"/>
    <property type="project" value="InterPro"/>
</dbReference>
<dbReference type="GO" id="GO:0032259">
    <property type="term" value="P:methylation"/>
    <property type="evidence" value="ECO:0007669"/>
    <property type="project" value="UniProtKB-KW"/>
</dbReference>
<dbReference type="InterPro" id="IPR001091">
    <property type="entry name" value="RM_Methyltransferase"/>
</dbReference>
<name>A0A6M3IH58_9ZZZZ</name>
<reference evidence="5" key="1">
    <citation type="submission" date="2020-03" db="EMBL/GenBank/DDBJ databases">
        <title>The deep terrestrial virosphere.</title>
        <authorList>
            <person name="Holmfeldt K."/>
            <person name="Nilsson E."/>
            <person name="Simone D."/>
            <person name="Lopez-Fernandez M."/>
            <person name="Wu X."/>
            <person name="de Brujin I."/>
            <person name="Lundin D."/>
            <person name="Andersson A."/>
            <person name="Bertilsson S."/>
            <person name="Dopson M."/>
        </authorList>
    </citation>
    <scope>NUCLEOTIDE SEQUENCE</scope>
    <source>
        <strain evidence="5">MM415B01796</strain>
    </source>
</reference>
<dbReference type="InterPro" id="IPR002941">
    <property type="entry name" value="DNA_methylase_N4/N6"/>
</dbReference>
<keyword evidence="2 5" id="KW-0489">Methyltransferase</keyword>
<dbReference type="GO" id="GO:0005737">
    <property type="term" value="C:cytoplasm"/>
    <property type="evidence" value="ECO:0007669"/>
    <property type="project" value="TreeGrafter"/>
</dbReference>
<dbReference type="Pfam" id="PF01555">
    <property type="entry name" value="N6_N4_Mtase"/>
    <property type="match status" value="1"/>
</dbReference>
<dbReference type="GO" id="GO:0009007">
    <property type="term" value="F:site-specific DNA-methyltransferase (adenine-specific) activity"/>
    <property type="evidence" value="ECO:0007669"/>
    <property type="project" value="TreeGrafter"/>
</dbReference>
<organism evidence="5">
    <name type="scientific">viral metagenome</name>
    <dbReference type="NCBI Taxonomy" id="1070528"/>
    <lineage>
        <taxon>unclassified sequences</taxon>
        <taxon>metagenomes</taxon>
        <taxon>organismal metagenomes</taxon>
    </lineage>
</organism>
<protein>
    <submittedName>
        <fullName evidence="5">Putative methyltransferase</fullName>
    </submittedName>
</protein>
<evidence type="ECO:0000259" key="4">
    <source>
        <dbReference type="Pfam" id="PF01555"/>
    </source>
</evidence>